<keyword evidence="2" id="KW-1185">Reference proteome</keyword>
<gene>
    <name evidence="1" type="ORF">Q765_00400</name>
</gene>
<comment type="caution">
    <text evidence="1">The sequence shown here is derived from an EMBL/GenBank/DDBJ whole genome shotgun (WGS) entry which is preliminary data.</text>
</comment>
<evidence type="ECO:0000313" key="1">
    <source>
        <dbReference type="EMBL" id="KGO88410.1"/>
    </source>
</evidence>
<sequence length="234" mass="26045">MVGTNPPTTSPVVDLSKLSEKELAAELQRRNALKEGNKVAYKSLSNEVVPTLFQKLLTYSQIGAEIKAEIYSSLKTLIKLKFEAYGIKSDQMSHTFTADNGDSITIGYNVNRGYDDTAFLGVAKVKEFINSLATDAQTAKLINQITRLLRPTKTGDLDPKRILELRQMTNDYSDPNLLEGVKIIEDAYNPTRSTWFIQAKYKNGVGIEVNLPLSLSAAPFPTDFDLSFLLDEEK</sequence>
<dbReference type="Proteomes" id="UP000030152">
    <property type="component" value="Unassembled WGS sequence"/>
</dbReference>
<dbReference type="AlphaFoldDB" id="A0A0A2MJ94"/>
<dbReference type="Pfam" id="PF11363">
    <property type="entry name" value="DUF3164"/>
    <property type="match status" value="1"/>
</dbReference>
<organism evidence="1 2">
    <name type="scientific">Flavobacterium rivuli WB 3.3-2 = DSM 21788</name>
    <dbReference type="NCBI Taxonomy" id="1121895"/>
    <lineage>
        <taxon>Bacteria</taxon>
        <taxon>Pseudomonadati</taxon>
        <taxon>Bacteroidota</taxon>
        <taxon>Flavobacteriia</taxon>
        <taxon>Flavobacteriales</taxon>
        <taxon>Flavobacteriaceae</taxon>
        <taxon>Flavobacterium</taxon>
    </lineage>
</organism>
<dbReference type="EMBL" id="JRLX01000001">
    <property type="protein sequence ID" value="KGO88410.1"/>
    <property type="molecule type" value="Genomic_DNA"/>
</dbReference>
<dbReference type="STRING" id="1121895.GCA_000378485_00289"/>
<name>A0A0A2MJ94_9FLAO</name>
<protein>
    <recommendedName>
        <fullName evidence="3">DUF3164 family protein</fullName>
    </recommendedName>
</protein>
<dbReference type="InterPro" id="IPR021505">
    <property type="entry name" value="Phage_B3_Orf6"/>
</dbReference>
<evidence type="ECO:0000313" key="2">
    <source>
        <dbReference type="Proteomes" id="UP000030152"/>
    </source>
</evidence>
<accession>A0A0A2MJ94</accession>
<reference evidence="1 2" key="1">
    <citation type="submission" date="2013-09" db="EMBL/GenBank/DDBJ databases">
        <authorList>
            <person name="Zeng Z."/>
            <person name="Chen C."/>
        </authorList>
    </citation>
    <scope>NUCLEOTIDE SEQUENCE [LARGE SCALE GENOMIC DNA]</scope>
    <source>
        <strain evidence="1 2">WB 3.3-2</strain>
    </source>
</reference>
<dbReference type="eggNOG" id="ENOG5032R9U">
    <property type="taxonomic scope" value="Bacteria"/>
</dbReference>
<evidence type="ECO:0008006" key="3">
    <source>
        <dbReference type="Google" id="ProtNLM"/>
    </source>
</evidence>
<proteinExistence type="predicted"/>